<protein>
    <recommendedName>
        <fullName evidence="2">Ubiquitin-like domain-containing protein</fullName>
    </recommendedName>
</protein>
<dbReference type="FunFam" id="3.10.20.90:FF:000211">
    <property type="entry name" value="Polyubiquitin 9"/>
    <property type="match status" value="1"/>
</dbReference>
<keyword evidence="4" id="KW-1185">Reference proteome</keyword>
<comment type="caution">
    <text evidence="3">The sequence shown here is derived from an EMBL/GenBank/DDBJ whole genome shotgun (WGS) entry which is preliminary data.</text>
</comment>
<dbReference type="InterPro" id="IPR029071">
    <property type="entry name" value="Ubiquitin-like_domsf"/>
</dbReference>
<dbReference type="InterPro" id="IPR050158">
    <property type="entry name" value="Ubiquitin_ubiquitin-like"/>
</dbReference>
<evidence type="ECO:0000313" key="3">
    <source>
        <dbReference type="EMBL" id="KAG2548501.1"/>
    </source>
</evidence>
<dbReference type="PANTHER" id="PTHR10666">
    <property type="entry name" value="UBIQUITIN"/>
    <property type="match status" value="1"/>
</dbReference>
<sequence>MGSRQEPQPQPHSSYQIYVKMMKTVSLDVEFTDTVDQLKAKIGAIEGIDKGQQELFFAGIHLKNDNMVTDYGIMDNSFVDLYETDGIQIFVKIPSVGKTIKLNVKKSHSVADIKADIEQKGGIPRNEQILMHTGRQLEDNMMLAQCGLGNGETLHLLVCPADMLRVFVVVGGGRTINLDVKCWYTVADVKLMIETFEGLPACTQVLASTESGGDVVALKDTETLQSQNIKNNDVLTLHMGRTVQFFIKTWEGKTLTMLMELSDTTNDVMKIIEERLQIKPGIYYLRYRGRVLSPGDTLLMSKIESDSTIGVRLVREVKEKQKGVIELQLETSFGPRVSIK</sequence>
<dbReference type="Pfam" id="PF00240">
    <property type="entry name" value="ubiquitin"/>
    <property type="match status" value="3"/>
</dbReference>
<dbReference type="Gene3D" id="3.10.20.90">
    <property type="entry name" value="Phosphatidylinositol 3-kinase Catalytic Subunit, Chain A, domain 1"/>
    <property type="match status" value="4"/>
</dbReference>
<feature type="domain" description="Ubiquitin-like" evidence="2">
    <location>
        <begin position="87"/>
        <end position="158"/>
    </location>
</feature>
<gene>
    <name evidence="3" type="ORF">PVAP13_9KG189500</name>
</gene>
<dbReference type="GO" id="GO:0003729">
    <property type="term" value="F:mRNA binding"/>
    <property type="evidence" value="ECO:0007669"/>
    <property type="project" value="UniProtKB-ARBA"/>
</dbReference>
<dbReference type="Proteomes" id="UP000823388">
    <property type="component" value="Chromosome 9K"/>
</dbReference>
<evidence type="ECO:0000313" key="4">
    <source>
        <dbReference type="Proteomes" id="UP000823388"/>
    </source>
</evidence>
<dbReference type="EMBL" id="CM029053">
    <property type="protein sequence ID" value="KAG2548501.1"/>
    <property type="molecule type" value="Genomic_DNA"/>
</dbReference>
<evidence type="ECO:0000259" key="2">
    <source>
        <dbReference type="PROSITE" id="PS50053"/>
    </source>
</evidence>
<reference evidence="3" key="1">
    <citation type="submission" date="2020-05" db="EMBL/GenBank/DDBJ databases">
        <title>WGS assembly of Panicum virgatum.</title>
        <authorList>
            <person name="Lovell J.T."/>
            <person name="Jenkins J."/>
            <person name="Shu S."/>
            <person name="Juenger T.E."/>
            <person name="Schmutz J."/>
        </authorList>
    </citation>
    <scope>NUCLEOTIDE SEQUENCE</scope>
    <source>
        <strain evidence="3">AP13</strain>
    </source>
</reference>
<keyword evidence="1" id="KW-1017">Isopeptide bond</keyword>
<dbReference type="AlphaFoldDB" id="A0A8T0NEQ9"/>
<dbReference type="SUPFAM" id="SSF54236">
    <property type="entry name" value="Ubiquitin-like"/>
    <property type="match status" value="4"/>
</dbReference>
<accession>A0A8T0NEQ9</accession>
<dbReference type="OrthoDB" id="604226at2759"/>
<feature type="domain" description="Ubiquitin-like" evidence="2">
    <location>
        <begin position="164"/>
        <end position="239"/>
    </location>
</feature>
<proteinExistence type="predicted"/>
<name>A0A8T0NEQ9_PANVG</name>
<dbReference type="InterPro" id="IPR019956">
    <property type="entry name" value="Ubiquitin_dom"/>
</dbReference>
<dbReference type="CDD" id="cd17039">
    <property type="entry name" value="Ubl_ubiquitin_like"/>
    <property type="match status" value="3"/>
</dbReference>
<evidence type="ECO:0000256" key="1">
    <source>
        <dbReference type="ARBA" id="ARBA00022499"/>
    </source>
</evidence>
<organism evidence="3 4">
    <name type="scientific">Panicum virgatum</name>
    <name type="common">Blackwell switchgrass</name>
    <dbReference type="NCBI Taxonomy" id="38727"/>
    <lineage>
        <taxon>Eukaryota</taxon>
        <taxon>Viridiplantae</taxon>
        <taxon>Streptophyta</taxon>
        <taxon>Embryophyta</taxon>
        <taxon>Tracheophyta</taxon>
        <taxon>Spermatophyta</taxon>
        <taxon>Magnoliopsida</taxon>
        <taxon>Liliopsida</taxon>
        <taxon>Poales</taxon>
        <taxon>Poaceae</taxon>
        <taxon>PACMAD clade</taxon>
        <taxon>Panicoideae</taxon>
        <taxon>Panicodae</taxon>
        <taxon>Paniceae</taxon>
        <taxon>Panicinae</taxon>
        <taxon>Panicum</taxon>
        <taxon>Panicum sect. Hiantes</taxon>
    </lineage>
</organism>
<dbReference type="PROSITE" id="PS50053">
    <property type="entry name" value="UBIQUITIN_2"/>
    <property type="match status" value="4"/>
</dbReference>
<dbReference type="PRINTS" id="PR00348">
    <property type="entry name" value="UBIQUITIN"/>
</dbReference>
<feature type="domain" description="Ubiquitin-like" evidence="2">
    <location>
        <begin position="243"/>
        <end position="309"/>
    </location>
</feature>
<dbReference type="InterPro" id="IPR000626">
    <property type="entry name" value="Ubiquitin-like_dom"/>
</dbReference>
<dbReference type="SMART" id="SM00213">
    <property type="entry name" value="UBQ"/>
    <property type="match status" value="4"/>
</dbReference>
<feature type="domain" description="Ubiquitin-like" evidence="2">
    <location>
        <begin position="15"/>
        <end position="81"/>
    </location>
</feature>